<keyword evidence="2 6" id="KW-0436">Ligase</keyword>
<dbReference type="OrthoDB" id="7939818at2759"/>
<evidence type="ECO:0000256" key="4">
    <source>
        <dbReference type="ARBA" id="ARBA00022741"/>
    </source>
</evidence>
<dbReference type="GO" id="GO:0004357">
    <property type="term" value="F:glutamate-cysteine ligase activity"/>
    <property type="evidence" value="ECO:0007669"/>
    <property type="project" value="UniProtKB-UniRule"/>
</dbReference>
<dbReference type="PANTHER" id="PTHR11164:SF0">
    <property type="entry name" value="GLUTAMATE--CYSTEINE LIGASE CATALYTIC SUBUNIT"/>
    <property type="match status" value="1"/>
</dbReference>
<evidence type="ECO:0000256" key="6">
    <source>
        <dbReference type="RuleBase" id="RU367135"/>
    </source>
</evidence>
<name>A0A8V0X4D6_CHICK</name>
<evidence type="ECO:0000256" key="5">
    <source>
        <dbReference type="ARBA" id="ARBA00022840"/>
    </source>
</evidence>
<accession>A0A8V0X4D6</accession>
<evidence type="ECO:0000256" key="3">
    <source>
        <dbReference type="ARBA" id="ARBA00022684"/>
    </source>
</evidence>
<gene>
    <name evidence="7" type="primary">GCLC</name>
</gene>
<organism evidence="7 8">
    <name type="scientific">Gallus gallus</name>
    <name type="common">Chicken</name>
    <dbReference type="NCBI Taxonomy" id="9031"/>
    <lineage>
        <taxon>Eukaryota</taxon>
        <taxon>Metazoa</taxon>
        <taxon>Chordata</taxon>
        <taxon>Craniata</taxon>
        <taxon>Vertebrata</taxon>
        <taxon>Euteleostomi</taxon>
        <taxon>Archelosauria</taxon>
        <taxon>Archosauria</taxon>
        <taxon>Dinosauria</taxon>
        <taxon>Saurischia</taxon>
        <taxon>Theropoda</taxon>
        <taxon>Coelurosauria</taxon>
        <taxon>Aves</taxon>
        <taxon>Neognathae</taxon>
        <taxon>Galloanserae</taxon>
        <taxon>Galliformes</taxon>
        <taxon>Phasianidae</taxon>
        <taxon>Phasianinae</taxon>
        <taxon>Gallus</taxon>
    </lineage>
</organism>
<reference evidence="7" key="3">
    <citation type="submission" date="2025-09" db="UniProtKB">
        <authorList>
            <consortium name="Ensembl"/>
        </authorList>
    </citation>
    <scope>IDENTIFICATION</scope>
    <source>
        <strain evidence="7">broiler</strain>
    </source>
</reference>
<keyword evidence="8" id="KW-1185">Reference proteome</keyword>
<comment type="pathway">
    <text evidence="6">Sulfur metabolism; glutathione biosynthesis; glutathione from L-cysteine and L-glutamate: step 1/2.</text>
</comment>
<dbReference type="EC" id="6.3.2.2" evidence="1 6"/>
<dbReference type="GO" id="GO:0006750">
    <property type="term" value="P:glutathione biosynthetic process"/>
    <property type="evidence" value="ECO:0007669"/>
    <property type="project" value="UniProtKB-UniRule"/>
</dbReference>
<evidence type="ECO:0000313" key="8">
    <source>
        <dbReference type="Proteomes" id="UP000000539"/>
    </source>
</evidence>
<comment type="catalytic activity">
    <reaction evidence="6">
        <text>L-cysteine + L-glutamate + ATP = gamma-L-glutamyl-L-cysteine + ADP + phosphate + H(+)</text>
        <dbReference type="Rhea" id="RHEA:13285"/>
        <dbReference type="ChEBI" id="CHEBI:15378"/>
        <dbReference type="ChEBI" id="CHEBI:29985"/>
        <dbReference type="ChEBI" id="CHEBI:30616"/>
        <dbReference type="ChEBI" id="CHEBI:35235"/>
        <dbReference type="ChEBI" id="CHEBI:43474"/>
        <dbReference type="ChEBI" id="CHEBI:58173"/>
        <dbReference type="ChEBI" id="CHEBI:456216"/>
        <dbReference type="EC" id="6.3.2.2"/>
    </reaction>
</comment>
<comment type="similarity">
    <text evidence="6">Belongs to the glutamate--cysteine ligase type 3 family.</text>
</comment>
<evidence type="ECO:0000313" key="7">
    <source>
        <dbReference type="Ensembl" id="ENSGALP00010002794.1"/>
    </source>
</evidence>
<dbReference type="GO" id="GO:0005524">
    <property type="term" value="F:ATP binding"/>
    <property type="evidence" value="ECO:0007669"/>
    <property type="project" value="UniProtKB-UniRule"/>
</dbReference>
<keyword evidence="4 6" id="KW-0547">Nucleotide-binding</keyword>
<sequence>MGLLSQGSPLSWEETRRHAEHVRKHGILQFLHIYRALRDRHKDVLKWGDECYLSCDPVQRVKRRCFVL</sequence>
<reference evidence="7" key="2">
    <citation type="submission" date="2025-08" db="UniProtKB">
        <authorList>
            <consortium name="Ensembl"/>
        </authorList>
    </citation>
    <scope>IDENTIFICATION</scope>
    <source>
        <strain evidence="7">broiler</strain>
    </source>
</reference>
<keyword evidence="5 6" id="KW-0067">ATP-binding</keyword>
<evidence type="ECO:0000256" key="1">
    <source>
        <dbReference type="ARBA" id="ARBA00012220"/>
    </source>
</evidence>
<keyword evidence="3 6" id="KW-0317">Glutathione biosynthesis</keyword>
<dbReference type="InterPro" id="IPR004308">
    <property type="entry name" value="GCS"/>
</dbReference>
<dbReference type="Ensembl" id="ENSGALT00010004599.1">
    <property type="protein sequence ID" value="ENSGALP00010002794.1"/>
    <property type="gene ID" value="ENSGALG00010002041.1"/>
</dbReference>
<dbReference type="PANTHER" id="PTHR11164">
    <property type="entry name" value="GLUTAMATE CYSTEINE LIGASE"/>
    <property type="match status" value="1"/>
</dbReference>
<protein>
    <recommendedName>
        <fullName evidence="1 6">Glutamate--cysteine ligase</fullName>
        <ecNumber evidence="1 6">6.3.2.2</ecNumber>
    </recommendedName>
    <alternativeName>
        <fullName evidence="6">Gamma-ECS</fullName>
    </alternativeName>
    <alternativeName>
        <fullName evidence="6">Gamma-glutamylcysteine synthetase</fullName>
    </alternativeName>
</protein>
<evidence type="ECO:0000256" key="2">
    <source>
        <dbReference type="ARBA" id="ARBA00022598"/>
    </source>
</evidence>
<reference evidence="7" key="1">
    <citation type="submission" date="2020-11" db="EMBL/GenBank/DDBJ databases">
        <title>Gallus gallus (Chicken) genome, bGalGal1, GRCg7b, maternal haplotype autosomes + Z &amp; W.</title>
        <authorList>
            <person name="Warren W."/>
            <person name="Formenti G."/>
            <person name="Fedrigo O."/>
            <person name="Haase B."/>
            <person name="Mountcastle J."/>
            <person name="Balacco J."/>
            <person name="Tracey A."/>
            <person name="Schneider V."/>
            <person name="Okimoto R."/>
            <person name="Cheng H."/>
            <person name="Hawken R."/>
            <person name="Howe K."/>
            <person name="Jarvis E.D."/>
        </authorList>
    </citation>
    <scope>NUCLEOTIDE SEQUENCE [LARGE SCALE GENOMIC DNA]</scope>
    <source>
        <strain evidence="7">Broiler</strain>
    </source>
</reference>
<dbReference type="AlphaFoldDB" id="A0A8V0X4D6"/>
<proteinExistence type="inferred from homology"/>
<dbReference type="GeneTree" id="ENSGT00390000011908"/>
<dbReference type="Proteomes" id="UP000000539">
    <property type="component" value="Chromosome 3"/>
</dbReference>